<accession>A0A3Q2C694</accession>
<keyword evidence="2" id="KW-1185">Reference proteome</keyword>
<reference evidence="1" key="1">
    <citation type="submission" date="2025-08" db="UniProtKB">
        <authorList>
            <consortium name="Ensembl"/>
        </authorList>
    </citation>
    <scope>IDENTIFICATION</scope>
</reference>
<protein>
    <submittedName>
        <fullName evidence="1">Uncharacterized protein</fullName>
    </submittedName>
</protein>
<dbReference type="GO" id="GO:0005085">
    <property type="term" value="F:guanyl-nucleotide exchange factor activity"/>
    <property type="evidence" value="ECO:0007669"/>
    <property type="project" value="InterPro"/>
</dbReference>
<dbReference type="Proteomes" id="UP000265020">
    <property type="component" value="Unassembled WGS sequence"/>
</dbReference>
<sequence length="88" mass="10023">MFFSMITHGQRGRIEDQRCALDTSRDAEKLYSLLTNFQGRRLDDQRMFLPSLPGIQNGGSTSTLTQTLLKFRCNTSCMSLKIGIKYIV</sequence>
<dbReference type="Ensembl" id="ENSCVAT00000015634.1">
    <property type="protein sequence ID" value="ENSCVAP00000000097.1"/>
    <property type="gene ID" value="ENSCVAG00000023359.1"/>
</dbReference>
<evidence type="ECO:0000313" key="1">
    <source>
        <dbReference type="Ensembl" id="ENSCVAP00000000097.1"/>
    </source>
</evidence>
<dbReference type="InterPro" id="IPR011990">
    <property type="entry name" value="TPR-like_helical_dom_sf"/>
</dbReference>
<dbReference type="SMART" id="SM00390">
    <property type="entry name" value="GoLoco"/>
    <property type="match status" value="2"/>
</dbReference>
<dbReference type="PANTHER" id="PTHR47503">
    <property type="entry name" value="PURKINJE CELL PROTEIN 2"/>
    <property type="match status" value="1"/>
</dbReference>
<dbReference type="AlphaFoldDB" id="A0A3Q2C694"/>
<dbReference type="InterPro" id="IPR003109">
    <property type="entry name" value="GoLoco_motif"/>
</dbReference>
<dbReference type="InterPro" id="IPR042168">
    <property type="entry name" value="Pcp2"/>
</dbReference>
<organism evidence="1 2">
    <name type="scientific">Cyprinodon variegatus</name>
    <name type="common">Sheepshead minnow</name>
    <dbReference type="NCBI Taxonomy" id="28743"/>
    <lineage>
        <taxon>Eukaryota</taxon>
        <taxon>Metazoa</taxon>
        <taxon>Chordata</taxon>
        <taxon>Craniata</taxon>
        <taxon>Vertebrata</taxon>
        <taxon>Euteleostomi</taxon>
        <taxon>Actinopterygii</taxon>
        <taxon>Neopterygii</taxon>
        <taxon>Teleostei</taxon>
        <taxon>Neoteleostei</taxon>
        <taxon>Acanthomorphata</taxon>
        <taxon>Ovalentaria</taxon>
        <taxon>Atherinomorphae</taxon>
        <taxon>Cyprinodontiformes</taxon>
        <taxon>Cyprinodontidae</taxon>
        <taxon>Cyprinodon</taxon>
    </lineage>
</organism>
<evidence type="ECO:0000313" key="2">
    <source>
        <dbReference type="Proteomes" id="UP000265020"/>
    </source>
</evidence>
<dbReference type="PROSITE" id="PS50877">
    <property type="entry name" value="GOLOCO"/>
    <property type="match status" value="1"/>
</dbReference>
<dbReference type="STRING" id="28743.ENSCVAP00000000097"/>
<proteinExistence type="predicted"/>
<reference evidence="1" key="2">
    <citation type="submission" date="2025-09" db="UniProtKB">
        <authorList>
            <consortium name="Ensembl"/>
        </authorList>
    </citation>
    <scope>IDENTIFICATION</scope>
</reference>
<dbReference type="Gene3D" id="1.25.40.10">
    <property type="entry name" value="Tetratricopeptide repeat domain"/>
    <property type="match status" value="1"/>
</dbReference>
<dbReference type="Pfam" id="PF02188">
    <property type="entry name" value="GoLoco"/>
    <property type="match status" value="1"/>
</dbReference>
<name>A0A3Q2C694_CYPVA</name>
<dbReference type="GeneTree" id="ENSGT01030000234854"/>
<dbReference type="PANTHER" id="PTHR47503:SF1">
    <property type="entry name" value="PURKINJE CELL PROTEIN 2 HOMOLOG"/>
    <property type="match status" value="1"/>
</dbReference>